<accession>A0A915KDM4</accession>
<dbReference type="AlphaFoldDB" id="A0A915KDM4"/>
<evidence type="ECO:0000313" key="2">
    <source>
        <dbReference type="WBParaSite" id="nRc.2.0.1.t36812-RA"/>
    </source>
</evidence>
<sequence length="167" mass="18768">MALPFKEVYRNATDIVADIDVKDSEMPGSVKEFLSMYMDKLTKFDQMENPYDLLDPFLTLTFQRHIHIADMNRMLKLDKSVILELNHGNANSQNDELSWLDYWLSALVLCTTVLCNRGPLVRSPVLKGFLCGAIAVLPLATVGSNTVLCTIVLCTVNDALQWDLNSI</sequence>
<protein>
    <submittedName>
        <fullName evidence="2">Uncharacterized protein</fullName>
    </submittedName>
</protein>
<proteinExistence type="predicted"/>
<organism evidence="1 2">
    <name type="scientific">Romanomermis culicivorax</name>
    <name type="common">Nematode worm</name>
    <dbReference type="NCBI Taxonomy" id="13658"/>
    <lineage>
        <taxon>Eukaryota</taxon>
        <taxon>Metazoa</taxon>
        <taxon>Ecdysozoa</taxon>
        <taxon>Nematoda</taxon>
        <taxon>Enoplea</taxon>
        <taxon>Dorylaimia</taxon>
        <taxon>Mermithida</taxon>
        <taxon>Mermithoidea</taxon>
        <taxon>Mermithidae</taxon>
        <taxon>Romanomermis</taxon>
    </lineage>
</organism>
<keyword evidence="1" id="KW-1185">Reference proteome</keyword>
<reference evidence="2" key="1">
    <citation type="submission" date="2022-11" db="UniProtKB">
        <authorList>
            <consortium name="WormBaseParasite"/>
        </authorList>
    </citation>
    <scope>IDENTIFICATION</scope>
</reference>
<name>A0A915KDM4_ROMCU</name>
<dbReference type="WBParaSite" id="nRc.2.0.1.t36812-RA">
    <property type="protein sequence ID" value="nRc.2.0.1.t36812-RA"/>
    <property type="gene ID" value="nRc.2.0.1.g36812"/>
</dbReference>
<dbReference type="Proteomes" id="UP000887565">
    <property type="component" value="Unplaced"/>
</dbReference>
<evidence type="ECO:0000313" key="1">
    <source>
        <dbReference type="Proteomes" id="UP000887565"/>
    </source>
</evidence>